<keyword evidence="1" id="KW-0808">Transferase</keyword>
<dbReference type="GO" id="GO:0003964">
    <property type="term" value="F:RNA-directed DNA polymerase activity"/>
    <property type="evidence" value="ECO:0007669"/>
    <property type="project" value="UniProtKB-KW"/>
</dbReference>
<evidence type="ECO:0000313" key="9">
    <source>
        <dbReference type="Ensembl" id="ENSELUP00000087728.1"/>
    </source>
</evidence>
<dbReference type="GO" id="GO:0015074">
    <property type="term" value="P:DNA integration"/>
    <property type="evidence" value="ECO:0007669"/>
    <property type="project" value="InterPro"/>
</dbReference>
<reference evidence="9" key="2">
    <citation type="submission" date="2025-08" db="UniProtKB">
        <authorList>
            <consortium name="Ensembl"/>
        </authorList>
    </citation>
    <scope>IDENTIFICATION</scope>
</reference>
<proteinExistence type="predicted"/>
<dbReference type="Proteomes" id="UP000265140">
    <property type="component" value="Chromosome 19"/>
</dbReference>
<dbReference type="Gene3D" id="1.10.340.70">
    <property type="match status" value="1"/>
</dbReference>
<dbReference type="InterPro" id="IPR012337">
    <property type="entry name" value="RNaseH-like_sf"/>
</dbReference>
<dbReference type="InterPro" id="IPR041373">
    <property type="entry name" value="RT_RNaseH"/>
</dbReference>
<keyword evidence="5" id="KW-0378">Hydrolase</keyword>
<dbReference type="SUPFAM" id="SSF53098">
    <property type="entry name" value="Ribonuclease H-like"/>
    <property type="match status" value="1"/>
</dbReference>
<dbReference type="Pfam" id="PF17921">
    <property type="entry name" value="Integrase_H2C2"/>
    <property type="match status" value="1"/>
</dbReference>
<name>A0AAY5KF65_ESOLU</name>
<evidence type="ECO:0000256" key="4">
    <source>
        <dbReference type="ARBA" id="ARBA00022759"/>
    </source>
</evidence>
<dbReference type="PANTHER" id="PTHR37984">
    <property type="entry name" value="PROTEIN CBG26694"/>
    <property type="match status" value="1"/>
</dbReference>
<dbReference type="GO" id="GO:0016787">
    <property type="term" value="F:hydrolase activity"/>
    <property type="evidence" value="ECO:0007669"/>
    <property type="project" value="UniProtKB-KW"/>
</dbReference>
<evidence type="ECO:0000256" key="7">
    <source>
        <dbReference type="ARBA" id="ARBA00039658"/>
    </source>
</evidence>
<keyword evidence="10" id="KW-1185">Reference proteome</keyword>
<dbReference type="FunFam" id="3.30.420.10:FF:000063">
    <property type="entry name" value="Retrovirus-related Pol polyprotein from transposon 297-like Protein"/>
    <property type="match status" value="1"/>
</dbReference>
<sequence>MANYSARFIKNFASISAPLRELTRKDTPWHWTPEHARALQTIKDSLTSNMVMSYFDPAKNTELVVDASPVGLGAVLYQKDGKGERHTIAYASRALSDVERRYSQTEKEALAIVWSCEHFHLYLYGNPFILVTDHKALEVIWNNPRSKPPARIERWGLRLQPYNFRVEYRKGADNPADYISRHPILTQTSESTRAVKVAEEYVNFVAEHATPKAMTLHEIKDETLKDPILQKVSAHIRDNTWHKITGDTQHAKTLKKYRQISGELTVSHTDDIILRGTRIVIPASLEHRVLQLAHEGHQGIVKTKTLLRSKVWFPNIDQKAELTVKSCVACQANTPITQSEPLRMSELPEAPWLNISADFYGPLPTGEYLLVVIDEYSRYPVVEIVRSVSANTVIPIIDKVFSMFGIPRVLKTDNGPPFNSEQFSKFAGHLGFHHRKITPLWPQANATAERFMRTLGKAIRVAETQSTPWKQRLNTFLREYRTTPHSTTEASPAELLFKCKIHTKIPLITTTCECDDDHIIRERDTNAKAKMKSHSDMRRHAKPITFTPGDKVLYQQPKQNKLTTPYNIKPYAVAEVNGSMVTATRDGHSITRNSSLFKKIISKTKDAPTGQNEENERIVDNEDTVAVKPRYPFRVNRQRPSYLNDYELV</sequence>
<reference evidence="9" key="3">
    <citation type="submission" date="2025-09" db="UniProtKB">
        <authorList>
            <consortium name="Ensembl"/>
        </authorList>
    </citation>
    <scope>IDENTIFICATION</scope>
</reference>
<evidence type="ECO:0000256" key="5">
    <source>
        <dbReference type="ARBA" id="ARBA00022801"/>
    </source>
</evidence>
<dbReference type="PANTHER" id="PTHR37984:SF11">
    <property type="entry name" value="INTEGRASE CATALYTIC DOMAIN-CONTAINING PROTEIN"/>
    <property type="match status" value="1"/>
</dbReference>
<dbReference type="GeneTree" id="ENSGT00940000169923"/>
<evidence type="ECO:0000256" key="1">
    <source>
        <dbReference type="ARBA" id="ARBA00022679"/>
    </source>
</evidence>
<keyword evidence="2" id="KW-0548">Nucleotidyltransferase</keyword>
<dbReference type="InterPro" id="IPR041588">
    <property type="entry name" value="Integrase_H2C2"/>
</dbReference>
<keyword evidence="6" id="KW-0695">RNA-directed DNA polymerase</keyword>
<evidence type="ECO:0000256" key="6">
    <source>
        <dbReference type="ARBA" id="ARBA00022918"/>
    </source>
</evidence>
<accession>A0AAY5KF65</accession>
<evidence type="ECO:0000313" key="10">
    <source>
        <dbReference type="Proteomes" id="UP000265140"/>
    </source>
</evidence>
<dbReference type="InterPro" id="IPR050951">
    <property type="entry name" value="Retrovirus_Pol_polyprotein"/>
</dbReference>
<keyword evidence="4" id="KW-0255">Endonuclease</keyword>
<dbReference type="PROSITE" id="PS50994">
    <property type="entry name" value="INTEGRASE"/>
    <property type="match status" value="1"/>
</dbReference>
<dbReference type="GO" id="GO:0004519">
    <property type="term" value="F:endonuclease activity"/>
    <property type="evidence" value="ECO:0007669"/>
    <property type="project" value="UniProtKB-KW"/>
</dbReference>
<protein>
    <recommendedName>
        <fullName evidence="7">Gypsy retrotransposon integrase-like protein 1</fullName>
    </recommendedName>
</protein>
<dbReference type="InterPro" id="IPR043502">
    <property type="entry name" value="DNA/RNA_pol_sf"/>
</dbReference>
<evidence type="ECO:0000256" key="3">
    <source>
        <dbReference type="ARBA" id="ARBA00022722"/>
    </source>
</evidence>
<dbReference type="FunFam" id="3.10.20.370:FF:000001">
    <property type="entry name" value="Retrovirus-related Pol polyprotein from transposon 17.6-like protein"/>
    <property type="match status" value="1"/>
</dbReference>
<dbReference type="InterPro" id="IPR036397">
    <property type="entry name" value="RNaseH_sf"/>
</dbReference>
<dbReference type="InterPro" id="IPR043128">
    <property type="entry name" value="Rev_trsase/Diguanyl_cyclase"/>
</dbReference>
<dbReference type="GO" id="GO:0003676">
    <property type="term" value="F:nucleic acid binding"/>
    <property type="evidence" value="ECO:0007669"/>
    <property type="project" value="InterPro"/>
</dbReference>
<dbReference type="Gene3D" id="3.30.70.270">
    <property type="match status" value="1"/>
</dbReference>
<evidence type="ECO:0000259" key="8">
    <source>
        <dbReference type="PROSITE" id="PS50994"/>
    </source>
</evidence>
<dbReference type="FunFam" id="1.10.340.70:FF:000003">
    <property type="entry name" value="Protein CBG25708"/>
    <property type="match status" value="1"/>
</dbReference>
<dbReference type="Pfam" id="PF17917">
    <property type="entry name" value="RT_RNaseH"/>
    <property type="match status" value="1"/>
</dbReference>
<dbReference type="Ensembl" id="ENSELUT00000101306.1">
    <property type="protein sequence ID" value="ENSELUP00000087728.1"/>
    <property type="gene ID" value="ENSELUG00000045582.1"/>
</dbReference>
<keyword evidence="3" id="KW-0540">Nuclease</keyword>
<reference evidence="9 10" key="1">
    <citation type="submission" date="2020-02" db="EMBL/GenBank/DDBJ databases">
        <title>Esox lucius (northern pike) genome, fEsoLuc1, primary haplotype.</title>
        <authorList>
            <person name="Myers G."/>
            <person name="Karagic N."/>
            <person name="Meyer A."/>
            <person name="Pippel M."/>
            <person name="Reichard M."/>
            <person name="Winkler S."/>
            <person name="Tracey A."/>
            <person name="Sims Y."/>
            <person name="Howe K."/>
            <person name="Rhie A."/>
            <person name="Formenti G."/>
            <person name="Durbin R."/>
            <person name="Fedrigo O."/>
            <person name="Jarvis E.D."/>
        </authorList>
    </citation>
    <scope>NUCLEOTIDE SEQUENCE [LARGE SCALE GENOMIC DNA]</scope>
</reference>
<feature type="domain" description="Integrase catalytic" evidence="8">
    <location>
        <begin position="347"/>
        <end position="500"/>
    </location>
</feature>
<dbReference type="Pfam" id="PF00665">
    <property type="entry name" value="rve"/>
    <property type="match status" value="1"/>
</dbReference>
<organism evidence="9 10">
    <name type="scientific">Esox lucius</name>
    <name type="common">Northern pike</name>
    <dbReference type="NCBI Taxonomy" id="8010"/>
    <lineage>
        <taxon>Eukaryota</taxon>
        <taxon>Metazoa</taxon>
        <taxon>Chordata</taxon>
        <taxon>Craniata</taxon>
        <taxon>Vertebrata</taxon>
        <taxon>Euteleostomi</taxon>
        <taxon>Actinopterygii</taxon>
        <taxon>Neopterygii</taxon>
        <taxon>Teleostei</taxon>
        <taxon>Protacanthopterygii</taxon>
        <taxon>Esociformes</taxon>
        <taxon>Esocidae</taxon>
        <taxon>Esox</taxon>
    </lineage>
</organism>
<dbReference type="SUPFAM" id="SSF56672">
    <property type="entry name" value="DNA/RNA polymerases"/>
    <property type="match status" value="1"/>
</dbReference>
<dbReference type="InterPro" id="IPR001584">
    <property type="entry name" value="Integrase_cat-core"/>
</dbReference>
<dbReference type="Gene3D" id="3.30.420.10">
    <property type="entry name" value="Ribonuclease H-like superfamily/Ribonuclease H"/>
    <property type="match status" value="1"/>
</dbReference>
<dbReference type="AlphaFoldDB" id="A0AAY5KF65"/>
<dbReference type="CDD" id="cd09274">
    <property type="entry name" value="RNase_HI_RT_Ty3"/>
    <property type="match status" value="1"/>
</dbReference>
<evidence type="ECO:0000256" key="2">
    <source>
        <dbReference type="ARBA" id="ARBA00022695"/>
    </source>
</evidence>